<reference evidence="3" key="1">
    <citation type="submission" date="2018-05" db="EMBL/GenBank/DDBJ databases">
        <authorList>
            <person name="Lanie J.A."/>
            <person name="Ng W.-L."/>
            <person name="Kazmierczak K.M."/>
            <person name="Andrzejewski T.M."/>
            <person name="Davidsen T.M."/>
            <person name="Wayne K.J."/>
            <person name="Tettelin H."/>
            <person name="Glass J.I."/>
            <person name="Rusch D."/>
            <person name="Podicherti R."/>
            <person name="Tsui H.-C.T."/>
            <person name="Winkler M.E."/>
        </authorList>
    </citation>
    <scope>NUCLEOTIDE SEQUENCE</scope>
</reference>
<feature type="domain" description="CN hydrolase" evidence="2">
    <location>
        <begin position="11"/>
        <end position="269"/>
    </location>
</feature>
<dbReference type="PROSITE" id="PS50263">
    <property type="entry name" value="CN_HYDROLASE"/>
    <property type="match status" value="1"/>
</dbReference>
<sequence>MADTEIPAAEFTVGLIQMACTTEVQANLDTASALIASAANKGAQVICLQELFASPYFCQREEVDAFDLAEPIPGPTTDRYREQARDLGVVLIVPMFERRIPGVYHNTVVVIDADGTLLGRYRKMHIPDDPLYHEKFYFTPGDLGYPVFETRFARIGTLICWDQWYPEAARLSALGGAELLVYPSAIGWHHREPQPIRADQYNSWQIVQRSHAIANGVFVATVNRVGHEGPFDGGLDFWGQSFVCDPMGRVIGTGTVDQNEVVIVRCIRRYIEDQRRGWPFLRDRRVDSYGALTTHGLGGLGLTRSASWSDPGV</sequence>
<evidence type="ECO:0000259" key="2">
    <source>
        <dbReference type="PROSITE" id="PS50263"/>
    </source>
</evidence>
<dbReference type="AlphaFoldDB" id="A0A381STN6"/>
<evidence type="ECO:0000256" key="1">
    <source>
        <dbReference type="ARBA" id="ARBA00022801"/>
    </source>
</evidence>
<accession>A0A381STN6</accession>
<dbReference type="GO" id="GO:0033388">
    <property type="term" value="P:putrescine biosynthetic process from arginine"/>
    <property type="evidence" value="ECO:0007669"/>
    <property type="project" value="TreeGrafter"/>
</dbReference>
<dbReference type="PANTHER" id="PTHR43674">
    <property type="entry name" value="NITRILASE C965.09-RELATED"/>
    <property type="match status" value="1"/>
</dbReference>
<dbReference type="Pfam" id="PF00795">
    <property type="entry name" value="CN_hydrolase"/>
    <property type="match status" value="1"/>
</dbReference>
<protein>
    <recommendedName>
        <fullName evidence="2">CN hydrolase domain-containing protein</fullName>
    </recommendedName>
</protein>
<dbReference type="InterPro" id="IPR050345">
    <property type="entry name" value="Aliph_Amidase/BUP"/>
</dbReference>
<dbReference type="FunFam" id="3.60.110.10:FF:000010">
    <property type="entry name" value="Carbon-nitrogen hydrolase"/>
    <property type="match status" value="1"/>
</dbReference>
<dbReference type="CDD" id="cd07573">
    <property type="entry name" value="CPA"/>
    <property type="match status" value="1"/>
</dbReference>
<dbReference type="Gene3D" id="3.60.110.10">
    <property type="entry name" value="Carbon-nitrogen hydrolase"/>
    <property type="match status" value="1"/>
</dbReference>
<name>A0A381STN6_9ZZZZ</name>
<gene>
    <name evidence="3" type="ORF">METZ01_LOCUS59703</name>
</gene>
<dbReference type="PANTHER" id="PTHR43674:SF2">
    <property type="entry name" value="BETA-UREIDOPROPIONASE"/>
    <property type="match status" value="1"/>
</dbReference>
<dbReference type="GO" id="GO:0050126">
    <property type="term" value="F:N-carbamoylputrescine amidase activity"/>
    <property type="evidence" value="ECO:0007669"/>
    <property type="project" value="TreeGrafter"/>
</dbReference>
<dbReference type="SUPFAM" id="SSF56317">
    <property type="entry name" value="Carbon-nitrogen hydrolase"/>
    <property type="match status" value="1"/>
</dbReference>
<organism evidence="3">
    <name type="scientific">marine metagenome</name>
    <dbReference type="NCBI Taxonomy" id="408172"/>
    <lineage>
        <taxon>unclassified sequences</taxon>
        <taxon>metagenomes</taxon>
        <taxon>ecological metagenomes</taxon>
    </lineage>
</organism>
<keyword evidence="1" id="KW-0378">Hydrolase</keyword>
<dbReference type="InterPro" id="IPR003010">
    <property type="entry name" value="C-N_Hydrolase"/>
</dbReference>
<evidence type="ECO:0000313" key="3">
    <source>
        <dbReference type="EMBL" id="SVA06849.1"/>
    </source>
</evidence>
<dbReference type="EMBL" id="UINC01003498">
    <property type="protein sequence ID" value="SVA06849.1"/>
    <property type="molecule type" value="Genomic_DNA"/>
</dbReference>
<dbReference type="InterPro" id="IPR036526">
    <property type="entry name" value="C-N_Hydrolase_sf"/>
</dbReference>
<proteinExistence type="predicted"/>